<gene>
    <name evidence="7" type="ORF">C3L50_07635</name>
</gene>
<keyword evidence="4 6" id="KW-1133">Transmembrane helix</keyword>
<accession>A0A2S5ABN6</accession>
<evidence type="ECO:0000256" key="1">
    <source>
        <dbReference type="ARBA" id="ARBA00004651"/>
    </source>
</evidence>
<evidence type="ECO:0000256" key="6">
    <source>
        <dbReference type="SAM" id="Phobius"/>
    </source>
</evidence>
<comment type="subcellular location">
    <subcellularLocation>
        <location evidence="1">Cell membrane</location>
        <topology evidence="1">Multi-pass membrane protein</topology>
    </subcellularLocation>
</comment>
<name>A0A2S5ABN6_9FLAO</name>
<dbReference type="OrthoDB" id="1375211at2"/>
<evidence type="ECO:0000256" key="4">
    <source>
        <dbReference type="ARBA" id="ARBA00022989"/>
    </source>
</evidence>
<keyword evidence="5 6" id="KW-0472">Membrane</keyword>
<evidence type="ECO:0000313" key="8">
    <source>
        <dbReference type="Proteomes" id="UP000237310"/>
    </source>
</evidence>
<evidence type="ECO:0000313" key="7">
    <source>
        <dbReference type="EMBL" id="POY39699.1"/>
    </source>
</evidence>
<protein>
    <recommendedName>
        <fullName evidence="9">Phosphate-starvation-inducible E-like protein</fullName>
    </recommendedName>
</protein>
<proteinExistence type="predicted"/>
<feature type="transmembrane region" description="Helical" evidence="6">
    <location>
        <begin position="119"/>
        <end position="136"/>
    </location>
</feature>
<dbReference type="EMBL" id="PQVG01000004">
    <property type="protein sequence ID" value="POY39699.1"/>
    <property type="molecule type" value="Genomic_DNA"/>
</dbReference>
<comment type="caution">
    <text evidence="7">The sequence shown here is derived from an EMBL/GenBank/DDBJ whole genome shotgun (WGS) entry which is preliminary data.</text>
</comment>
<dbReference type="Pfam" id="PF06146">
    <property type="entry name" value="PsiE"/>
    <property type="match status" value="1"/>
</dbReference>
<sequence>MKNQDTFTTVILKINKNVIRFLIGMMTFSLILGSAHLIYLVVQKAIDPTPFFLLLDVSDLLSIFNLVLIIAVGYELIKSLVLIITSEEIPTVPIVQIAIVAVANKIITLDLKHSDPNMIIGLALLISALGLAHFLLKYKKCEK</sequence>
<dbReference type="RefSeq" id="WP_103805587.1">
    <property type="nucleotide sequence ID" value="NZ_PQVG01000004.1"/>
</dbReference>
<feature type="transmembrane region" description="Helical" evidence="6">
    <location>
        <begin position="89"/>
        <end position="107"/>
    </location>
</feature>
<evidence type="ECO:0000256" key="3">
    <source>
        <dbReference type="ARBA" id="ARBA00022692"/>
    </source>
</evidence>
<reference evidence="7 8" key="1">
    <citation type="submission" date="2018-01" db="EMBL/GenBank/DDBJ databases">
        <authorList>
            <person name="Gaut B.S."/>
            <person name="Morton B.R."/>
            <person name="Clegg M.T."/>
            <person name="Duvall M.R."/>
        </authorList>
    </citation>
    <scope>NUCLEOTIDE SEQUENCE [LARGE SCALE GENOMIC DNA]</scope>
    <source>
        <strain evidence="7 8">HR-AY</strain>
    </source>
</reference>
<feature type="transmembrane region" description="Helical" evidence="6">
    <location>
        <begin position="60"/>
        <end position="77"/>
    </location>
</feature>
<keyword evidence="3 6" id="KW-0812">Transmembrane</keyword>
<keyword evidence="2" id="KW-1003">Cell membrane</keyword>
<evidence type="ECO:0008006" key="9">
    <source>
        <dbReference type="Google" id="ProtNLM"/>
    </source>
</evidence>
<evidence type="ECO:0000256" key="2">
    <source>
        <dbReference type="ARBA" id="ARBA00022475"/>
    </source>
</evidence>
<organism evidence="7 8">
    <name type="scientific">Flavobacterium alvei</name>
    <dbReference type="NCBI Taxonomy" id="2080416"/>
    <lineage>
        <taxon>Bacteria</taxon>
        <taxon>Pseudomonadati</taxon>
        <taxon>Bacteroidota</taxon>
        <taxon>Flavobacteriia</taxon>
        <taxon>Flavobacteriales</taxon>
        <taxon>Flavobacteriaceae</taxon>
        <taxon>Flavobacterium</taxon>
    </lineage>
</organism>
<dbReference type="GO" id="GO:0005886">
    <property type="term" value="C:plasma membrane"/>
    <property type="evidence" value="ECO:0007669"/>
    <property type="project" value="UniProtKB-SubCell"/>
</dbReference>
<dbReference type="InterPro" id="IPR020948">
    <property type="entry name" value="P_starv_induced_PsiE-like"/>
</dbReference>
<feature type="transmembrane region" description="Helical" evidence="6">
    <location>
        <begin position="21"/>
        <end position="40"/>
    </location>
</feature>
<keyword evidence="8" id="KW-1185">Reference proteome</keyword>
<dbReference type="AlphaFoldDB" id="A0A2S5ABN6"/>
<evidence type="ECO:0000256" key="5">
    <source>
        <dbReference type="ARBA" id="ARBA00023136"/>
    </source>
</evidence>
<dbReference type="Proteomes" id="UP000237310">
    <property type="component" value="Unassembled WGS sequence"/>
</dbReference>